<comment type="subcellular location">
    <subcellularLocation>
        <location evidence="10">Cell inner membrane</location>
    </subcellularLocation>
    <subcellularLocation>
        <location evidence="2">Cell membrane</location>
        <topology evidence="2">Single-pass membrane protein</topology>
    </subcellularLocation>
</comment>
<keyword evidence="4" id="KW-1003">Cell membrane</keyword>
<dbReference type="AlphaFoldDB" id="A0A239PSL4"/>
<keyword evidence="6 10" id="KW-0812">Transmembrane</keyword>
<dbReference type="RefSeq" id="WP_089343883.1">
    <property type="nucleotide sequence ID" value="NZ_CP067129.1"/>
</dbReference>
<proteinExistence type="inferred from homology"/>
<dbReference type="Pfam" id="PF03748">
    <property type="entry name" value="FliL"/>
    <property type="match status" value="1"/>
</dbReference>
<evidence type="ECO:0000256" key="3">
    <source>
        <dbReference type="ARBA" id="ARBA00008281"/>
    </source>
</evidence>
<name>A0A239PSL4_9RHOB</name>
<keyword evidence="7 10" id="KW-0283">Flagellar rotation</keyword>
<protein>
    <recommendedName>
        <fullName evidence="10">Flagellar protein FliL</fullName>
    </recommendedName>
</protein>
<evidence type="ECO:0000256" key="6">
    <source>
        <dbReference type="ARBA" id="ARBA00022692"/>
    </source>
</evidence>
<keyword evidence="9 10" id="KW-0472">Membrane</keyword>
<keyword evidence="8 10" id="KW-1133">Transmembrane helix</keyword>
<evidence type="ECO:0000256" key="1">
    <source>
        <dbReference type="ARBA" id="ARBA00002254"/>
    </source>
</evidence>
<evidence type="ECO:0000256" key="2">
    <source>
        <dbReference type="ARBA" id="ARBA00004162"/>
    </source>
</evidence>
<comment type="function">
    <text evidence="1 10">Controls the rotational direction of flagella during chemotaxis.</text>
</comment>
<accession>A0A239PSL4</accession>
<evidence type="ECO:0000256" key="7">
    <source>
        <dbReference type="ARBA" id="ARBA00022779"/>
    </source>
</evidence>
<dbReference type="GO" id="GO:0071973">
    <property type="term" value="P:bacterial-type flagellum-dependent cell motility"/>
    <property type="evidence" value="ECO:0007669"/>
    <property type="project" value="InterPro"/>
</dbReference>
<feature type="transmembrane region" description="Helical" evidence="10">
    <location>
        <begin position="18"/>
        <end position="41"/>
    </location>
</feature>
<keyword evidence="11" id="KW-0966">Cell projection</keyword>
<evidence type="ECO:0000313" key="12">
    <source>
        <dbReference type="Proteomes" id="UP000198307"/>
    </source>
</evidence>
<evidence type="ECO:0000256" key="9">
    <source>
        <dbReference type="ARBA" id="ARBA00023136"/>
    </source>
</evidence>
<evidence type="ECO:0000256" key="4">
    <source>
        <dbReference type="ARBA" id="ARBA00022475"/>
    </source>
</evidence>
<dbReference type="GO" id="GO:0006935">
    <property type="term" value="P:chemotaxis"/>
    <property type="evidence" value="ECO:0007669"/>
    <property type="project" value="UniProtKB-KW"/>
</dbReference>
<keyword evidence="5 10" id="KW-0145">Chemotaxis</keyword>
<dbReference type="InterPro" id="IPR005503">
    <property type="entry name" value="FliL"/>
</dbReference>
<keyword evidence="12" id="KW-1185">Reference proteome</keyword>
<evidence type="ECO:0000256" key="8">
    <source>
        <dbReference type="ARBA" id="ARBA00022989"/>
    </source>
</evidence>
<dbReference type="Proteomes" id="UP000198307">
    <property type="component" value="Unassembled WGS sequence"/>
</dbReference>
<keyword evidence="11" id="KW-0969">Cilium</keyword>
<dbReference type="OrthoDB" id="7619358at2"/>
<evidence type="ECO:0000256" key="5">
    <source>
        <dbReference type="ARBA" id="ARBA00022500"/>
    </source>
</evidence>
<keyword evidence="10" id="KW-0997">Cell inner membrane</keyword>
<keyword evidence="11" id="KW-0282">Flagellum</keyword>
<dbReference type="GO" id="GO:0005886">
    <property type="term" value="C:plasma membrane"/>
    <property type="evidence" value="ECO:0007669"/>
    <property type="project" value="UniProtKB-SubCell"/>
</dbReference>
<evidence type="ECO:0000256" key="10">
    <source>
        <dbReference type="RuleBase" id="RU364125"/>
    </source>
</evidence>
<dbReference type="GO" id="GO:0009425">
    <property type="term" value="C:bacterial-type flagellum basal body"/>
    <property type="evidence" value="ECO:0007669"/>
    <property type="project" value="InterPro"/>
</dbReference>
<comment type="similarity">
    <text evidence="3 10">Belongs to the FliL family.</text>
</comment>
<reference evidence="11 12" key="1">
    <citation type="submission" date="2017-07" db="EMBL/GenBank/DDBJ databases">
        <authorList>
            <person name="Sun Z.S."/>
            <person name="Albrecht U."/>
            <person name="Echele G."/>
            <person name="Lee C.C."/>
        </authorList>
    </citation>
    <scope>NUCLEOTIDE SEQUENCE [LARGE SCALE GENOMIC DNA]</scope>
    <source>
        <strain evidence="11 12">DSM 14827</strain>
    </source>
</reference>
<evidence type="ECO:0000313" key="11">
    <source>
        <dbReference type="EMBL" id="SNT73128.1"/>
    </source>
</evidence>
<organism evidence="11 12">
    <name type="scientific">Paracoccus seriniphilus</name>
    <dbReference type="NCBI Taxonomy" id="184748"/>
    <lineage>
        <taxon>Bacteria</taxon>
        <taxon>Pseudomonadati</taxon>
        <taxon>Pseudomonadota</taxon>
        <taxon>Alphaproteobacteria</taxon>
        <taxon>Rhodobacterales</taxon>
        <taxon>Paracoccaceae</taxon>
        <taxon>Paracoccus</taxon>
    </lineage>
</organism>
<gene>
    <name evidence="11" type="ORF">SAMN05444959_104300</name>
</gene>
<sequence length="158" mass="16783">MTQATGASPETGAGKKRLLMMTGAVVLFAACGFASTYLGFWSPAALLEQARRDKSQDALGDVVFLGLPRIEHSLPGSGGRNVVLSVSIETGAEHAAGIEQLTPRLLDAFNAFVAGIDPAAYDKRGVLEIVRAELMTRARQILGEEAVKGLLITEFLIR</sequence>
<dbReference type="EMBL" id="FZQB01000004">
    <property type="protein sequence ID" value="SNT73128.1"/>
    <property type="molecule type" value="Genomic_DNA"/>
</dbReference>